<dbReference type="Proteomes" id="UP000652761">
    <property type="component" value="Unassembled WGS sequence"/>
</dbReference>
<keyword evidence="1" id="KW-0732">Signal</keyword>
<feature type="chain" id="PRO_5032495471" description="Secreted protein" evidence="1">
    <location>
        <begin position="16"/>
        <end position="122"/>
    </location>
</feature>
<keyword evidence="3" id="KW-1185">Reference proteome</keyword>
<feature type="signal peptide" evidence="1">
    <location>
        <begin position="1"/>
        <end position="15"/>
    </location>
</feature>
<evidence type="ECO:0000256" key="1">
    <source>
        <dbReference type="SAM" id="SignalP"/>
    </source>
</evidence>
<gene>
    <name evidence="2" type="ORF">Taro_007739</name>
</gene>
<protein>
    <recommendedName>
        <fullName evidence="4">Secreted protein</fullName>
    </recommendedName>
</protein>
<comment type="caution">
    <text evidence="2">The sequence shown here is derived from an EMBL/GenBank/DDBJ whole genome shotgun (WGS) entry which is preliminary data.</text>
</comment>
<name>A0A843TV28_COLES</name>
<organism evidence="2 3">
    <name type="scientific">Colocasia esculenta</name>
    <name type="common">Wild taro</name>
    <name type="synonym">Arum esculentum</name>
    <dbReference type="NCBI Taxonomy" id="4460"/>
    <lineage>
        <taxon>Eukaryota</taxon>
        <taxon>Viridiplantae</taxon>
        <taxon>Streptophyta</taxon>
        <taxon>Embryophyta</taxon>
        <taxon>Tracheophyta</taxon>
        <taxon>Spermatophyta</taxon>
        <taxon>Magnoliopsida</taxon>
        <taxon>Liliopsida</taxon>
        <taxon>Araceae</taxon>
        <taxon>Aroideae</taxon>
        <taxon>Colocasieae</taxon>
        <taxon>Colocasia</taxon>
    </lineage>
</organism>
<accession>A0A843TV28</accession>
<sequence length="122" mass="13106">MALIICMCATCWVLGDLQTSADGKATLSSVAIRSRRDDTSWVGVFSSREARVKWKKRRGIAVLRILCGGSTMPTVVTSLVGCPRFSVSQAVSSGLVPRMVIRGEDPRLGFLPVKATEPPVAI</sequence>
<evidence type="ECO:0000313" key="3">
    <source>
        <dbReference type="Proteomes" id="UP000652761"/>
    </source>
</evidence>
<proteinExistence type="predicted"/>
<evidence type="ECO:0000313" key="2">
    <source>
        <dbReference type="EMBL" id="MQL75368.1"/>
    </source>
</evidence>
<reference evidence="2" key="1">
    <citation type="submission" date="2017-07" db="EMBL/GenBank/DDBJ databases">
        <title>Taro Niue Genome Assembly and Annotation.</title>
        <authorList>
            <person name="Atibalentja N."/>
            <person name="Keating K."/>
            <person name="Fields C.J."/>
        </authorList>
    </citation>
    <scope>NUCLEOTIDE SEQUENCE</scope>
    <source>
        <strain evidence="2">Niue_2</strain>
        <tissue evidence="2">Leaf</tissue>
    </source>
</reference>
<evidence type="ECO:0008006" key="4">
    <source>
        <dbReference type="Google" id="ProtNLM"/>
    </source>
</evidence>
<dbReference type="AlphaFoldDB" id="A0A843TV28"/>
<dbReference type="EMBL" id="NMUH01000249">
    <property type="protein sequence ID" value="MQL75368.1"/>
    <property type="molecule type" value="Genomic_DNA"/>
</dbReference>